<keyword evidence="2" id="KW-1185">Reference proteome</keyword>
<reference evidence="1" key="2">
    <citation type="journal article" date="2022" name="New Phytol.">
        <title>Evolutionary transition to the ectomycorrhizal habit in the genomes of a hyperdiverse lineage of mushroom-forming fungi.</title>
        <authorList>
            <person name="Looney B."/>
            <person name="Miyauchi S."/>
            <person name="Morin E."/>
            <person name="Drula E."/>
            <person name="Courty P.E."/>
            <person name="Kohler A."/>
            <person name="Kuo A."/>
            <person name="LaButti K."/>
            <person name="Pangilinan J."/>
            <person name="Lipzen A."/>
            <person name="Riley R."/>
            <person name="Andreopoulos W."/>
            <person name="He G."/>
            <person name="Johnson J."/>
            <person name="Nolan M."/>
            <person name="Tritt A."/>
            <person name="Barry K.W."/>
            <person name="Grigoriev I.V."/>
            <person name="Nagy L.G."/>
            <person name="Hibbett D."/>
            <person name="Henrissat B."/>
            <person name="Matheny P.B."/>
            <person name="Labbe J."/>
            <person name="Martin F.M."/>
        </authorList>
    </citation>
    <scope>NUCLEOTIDE SEQUENCE</scope>
    <source>
        <strain evidence="1">FP105234-sp</strain>
    </source>
</reference>
<evidence type="ECO:0000313" key="1">
    <source>
        <dbReference type="EMBL" id="KAI0052966.1"/>
    </source>
</evidence>
<name>A0ACB8SAH9_9AGAM</name>
<reference evidence="1" key="1">
    <citation type="submission" date="2021-02" db="EMBL/GenBank/DDBJ databases">
        <authorList>
            <consortium name="DOE Joint Genome Institute"/>
            <person name="Ahrendt S."/>
            <person name="Looney B.P."/>
            <person name="Miyauchi S."/>
            <person name="Morin E."/>
            <person name="Drula E."/>
            <person name="Courty P.E."/>
            <person name="Chicoki N."/>
            <person name="Fauchery L."/>
            <person name="Kohler A."/>
            <person name="Kuo A."/>
            <person name="Labutti K."/>
            <person name="Pangilinan J."/>
            <person name="Lipzen A."/>
            <person name="Riley R."/>
            <person name="Andreopoulos W."/>
            <person name="He G."/>
            <person name="Johnson J."/>
            <person name="Barry K.W."/>
            <person name="Grigoriev I.V."/>
            <person name="Nagy L."/>
            <person name="Hibbett D."/>
            <person name="Henrissat B."/>
            <person name="Matheny P.B."/>
            <person name="Labbe J."/>
            <person name="Martin F."/>
        </authorList>
    </citation>
    <scope>NUCLEOTIDE SEQUENCE</scope>
    <source>
        <strain evidence="1">FP105234-sp</strain>
    </source>
</reference>
<sequence>MGDTQVVLDAGPSVFSTALYTVRKSNAISLHPLVFPAYVAAASALTWAIGPLFSFGPLKKLAATPTEAPSADATGAGRGYRVKSHVKQSGGNTIFVFKSVRLLTVLAILGLQVASLVQDEEHRAGMSKHWGKKDMHPEHVGDTKPEWINFILSMTYLYASFLGFLSVAAAYRRATSAARHLTVVLLSAFAVYAYRDLWPLATFILTPLDEREGPLLWARIAVLGIASILIPLTIPRKYIPHDPQDPFLEPNLEQTAPILSMALYTFLDPIVFLANRVSHLTHDQLPPLADYDHAKNLVQRSFKHLDVFSGGPKRHLFFGFMKVFMREYIALTFLISLKVGVLTGFFGPVGINRLLAYLETDGEGAVVRPWVWISCLLLGPLVGSLAMQWYTFIATGVLVRVEAIITQLVFEHALRIRMKAETPSRGTSTANTPDNWSEASSSELESETIYEPGHSVEDASNESGDDTLRASTPSVRSSTAKGKGKAKAPDAKTPEPEAEKQESNLVGKINNLVSTDLSNITDGRDFLLLILYMPFQLALSIWFLYAMLGWSAFVGMAVMVMLFPVPGYVAKMMQTVQQETMSKTDARVQTVTETMGVLRMIKLFGWEPKIDDKIAEKRDLELKCVKKRQLLNLFNGTLKYMIATFAVYVTSIVFSSMAVFEIMRDQLHSIFYMIPMFIQAKVSLDRVDEFLHKTELLDEFARPGEDAAHSMLADASRFDEDLVGFENASFTWSTADANDPTPSRKFTLRIDDQLLFKGGAINLITGPTGSGKTSLLMALLGEMHFVPLGPGSRYHRPRKGGVAYAAQESWVQNETIRDNILFGAPYDEDRYEKVVLQCGLKRDFSLFEAGDRTEVGEKGLTLRCEQNLSRAIYSSAETLLLDDVLAALDVHTSRWIVDKCFKGDLIRGRTVLLVTHNVAMVSPIAEYVVSLGRDGTIASRGSVFEALAKSLFLQEELAEEIQEVQTDDREINAQSPDKPVKHADGKLILAEEVAEGHVSWDSLKLFLSALGGSHAISFWVLFFGGILLCDVARSVQTWWMGYWAEQYNLVVDPSEVNIAYYLAIFCLFSGMGILVYSGGSAIYVFGTLRASKSIHRRLVRSVLGATLRWLATTPTSRVIARCTQDIRALDGPVANNFVWLVEYSVSMLIKLGAVVVLTPVFLVPGVLVFALGGWCGQIYMRAQIAVKREMSNARAPVLGHFGAAIAGLTSIRAYGAQVPFRTESYKRIDRYTRAARTFYNLNRWISLRIDILGGVFTSALGSWLIYGPKGSTALPSNTGFSLTMAVGFSGMILWWVRILNDFEIQGNSLERILGYIKIEQEPKFTKDGVPPAYWPASGDLRVEKLSARYSEDGPKVLHDVSFHIHSGERVGVVGRTGSGKSSLTLSLLRCIFTEGMVYYDGIPTYSINLEALRSNITIIPQMPELLSGTLRENLDPFDQYDDATLNSALRAAGLFSLQAEDDNSRVTLDSAISLGGGDLSVGQRQIIALARAIVRGSKLLILDEATSAIDYKTDAIIQSSLRNELKGDVTLITIAHRLQTIMDADKIMVLDAGSIVEFGRPSKLLKVEDGCLRSLVDESGDKEVLYAMASSHEHAMALVGHAQSS</sequence>
<dbReference type="EMBL" id="MU275842">
    <property type="protein sequence ID" value="KAI0052966.1"/>
    <property type="molecule type" value="Genomic_DNA"/>
</dbReference>
<dbReference type="Proteomes" id="UP000814033">
    <property type="component" value="Unassembled WGS sequence"/>
</dbReference>
<protein>
    <submittedName>
        <fullName evidence="1">Uncharacterized protein</fullName>
    </submittedName>
</protein>
<comment type="caution">
    <text evidence="1">The sequence shown here is derived from an EMBL/GenBank/DDBJ whole genome shotgun (WGS) entry which is preliminary data.</text>
</comment>
<proteinExistence type="predicted"/>
<accession>A0ACB8SAH9</accession>
<evidence type="ECO:0000313" key="2">
    <source>
        <dbReference type="Proteomes" id="UP000814033"/>
    </source>
</evidence>
<gene>
    <name evidence="1" type="ORF">FA95DRAFT_1579668</name>
</gene>
<organism evidence="1 2">
    <name type="scientific">Auriscalpium vulgare</name>
    <dbReference type="NCBI Taxonomy" id="40419"/>
    <lineage>
        <taxon>Eukaryota</taxon>
        <taxon>Fungi</taxon>
        <taxon>Dikarya</taxon>
        <taxon>Basidiomycota</taxon>
        <taxon>Agaricomycotina</taxon>
        <taxon>Agaricomycetes</taxon>
        <taxon>Russulales</taxon>
        <taxon>Auriscalpiaceae</taxon>
        <taxon>Auriscalpium</taxon>
    </lineage>
</organism>